<evidence type="ECO:0000313" key="2">
    <source>
        <dbReference type="EMBL" id="SMY09320.1"/>
    </source>
</evidence>
<evidence type="ECO:0000256" key="1">
    <source>
        <dbReference type="SAM" id="Coils"/>
    </source>
</evidence>
<keyword evidence="3" id="KW-1185">Reference proteome</keyword>
<feature type="coiled-coil region" evidence="1">
    <location>
        <begin position="27"/>
        <end position="61"/>
    </location>
</feature>
<evidence type="ECO:0000313" key="3">
    <source>
        <dbReference type="Proteomes" id="UP000201613"/>
    </source>
</evidence>
<keyword evidence="1" id="KW-0175">Coiled coil</keyword>
<name>A0A238LKC0_9RHOB</name>
<sequence length="101" mass="11062">MSGPISSGPIKASQINQADLLAHVRLLQDALDASAQTESSLVRAERQIAALQDQVERMSAQIVDGQRHCDAVEREMEALRASLSWRVTAPLRALRGMLARK</sequence>
<dbReference type="AlphaFoldDB" id="A0A238LKC0"/>
<protein>
    <submittedName>
        <fullName evidence="2">Uncharacterized protein</fullName>
    </submittedName>
</protein>
<dbReference type="RefSeq" id="WP_093993507.1">
    <property type="nucleotide sequence ID" value="NZ_FXZK01000008.1"/>
</dbReference>
<accession>A0A238LKC0</accession>
<proteinExistence type="predicted"/>
<gene>
    <name evidence="2" type="ORF">LOM8899_03485</name>
</gene>
<organism evidence="2 3">
    <name type="scientific">Flavimaricola marinus</name>
    <dbReference type="NCBI Taxonomy" id="1819565"/>
    <lineage>
        <taxon>Bacteria</taxon>
        <taxon>Pseudomonadati</taxon>
        <taxon>Pseudomonadota</taxon>
        <taxon>Alphaproteobacteria</taxon>
        <taxon>Rhodobacterales</taxon>
        <taxon>Paracoccaceae</taxon>
        <taxon>Flavimaricola</taxon>
    </lineage>
</organism>
<reference evidence="3" key="1">
    <citation type="submission" date="2017-05" db="EMBL/GenBank/DDBJ databases">
        <authorList>
            <person name="Rodrigo-Torres L."/>
            <person name="Arahal R. D."/>
            <person name="Lucena T."/>
        </authorList>
    </citation>
    <scope>NUCLEOTIDE SEQUENCE [LARGE SCALE GENOMIC DNA]</scope>
    <source>
        <strain evidence="3">CECT 8899</strain>
    </source>
</reference>
<dbReference type="Proteomes" id="UP000201613">
    <property type="component" value="Unassembled WGS sequence"/>
</dbReference>
<dbReference type="OrthoDB" id="9816424at2"/>
<dbReference type="EMBL" id="FXZK01000008">
    <property type="protein sequence ID" value="SMY09320.1"/>
    <property type="molecule type" value="Genomic_DNA"/>
</dbReference>